<dbReference type="PANTHER" id="PTHR12126">
    <property type="entry name" value="NADH-UBIQUINONE OXIDOREDUCTASE 39 KDA SUBUNIT-RELATED"/>
    <property type="match status" value="1"/>
</dbReference>
<feature type="transmembrane region" description="Helical" evidence="1">
    <location>
        <begin position="403"/>
        <end position="423"/>
    </location>
</feature>
<dbReference type="GO" id="GO:0044877">
    <property type="term" value="F:protein-containing complex binding"/>
    <property type="evidence" value="ECO:0007669"/>
    <property type="project" value="TreeGrafter"/>
</dbReference>
<dbReference type="PANTHER" id="PTHR12126:SF11">
    <property type="entry name" value="NADH DEHYDROGENASE [UBIQUINONE] 1 ALPHA SUBCOMPLEX SUBUNIT 9, MITOCHONDRIAL"/>
    <property type="match status" value="1"/>
</dbReference>
<dbReference type="Gene3D" id="3.40.50.720">
    <property type="entry name" value="NAD(P)-binding Rossmann-like Domain"/>
    <property type="match status" value="1"/>
</dbReference>
<dbReference type="SUPFAM" id="SSF51735">
    <property type="entry name" value="NAD(P)-binding Rossmann-fold domains"/>
    <property type="match status" value="1"/>
</dbReference>
<name>A0A250KW10_9GAMM</name>
<protein>
    <submittedName>
        <fullName evidence="3">Nucleoside-diphosphate-sugar epimerase</fullName>
    </submittedName>
</protein>
<sequence length="426" mass="45952">MRVFVTGASGFIGRHIVPALLREGHEVIAGVHRRFVFLDVPGVESVAVDFACQTGPDDWVPRLSGVDAVINAVGIIAERGNSRFDNLHRDAPIALFEACRRAGVRKVIQISALGADDSAFSRYHLSKLAADDFLETTDLDWTVLQPSLVFGPGGQSSDLFCALAALPLIPLVGDGGQRIQPVHVDDLTRIVLRLLKPGAPARLRLPVVGPEPMTLRECLSVFRHWLGYGPARFAPIPYGWILPIANGVGAVTATPLNGEALRMLEQGNVGDPEILSDRLGFRTRALTDVLRERPATPAERTYAGLSLIIPALRYALALLWIGSGLTSAFFFPEHESLALLAAAGITGAPAPWVLYGAAAMDLFLGVALLVRFHVVRVGILQLLAMLAYTAVITVNLPEFWLHPFAPIAKNIPIFIATLAVMAAEKR</sequence>
<evidence type="ECO:0000313" key="3">
    <source>
        <dbReference type="EMBL" id="BBA35782.1"/>
    </source>
</evidence>
<keyword evidence="1" id="KW-0472">Membrane</keyword>
<dbReference type="Pfam" id="PF13781">
    <property type="entry name" value="DoxX_3"/>
    <property type="match status" value="1"/>
</dbReference>
<proteinExistence type="predicted"/>
<keyword evidence="1" id="KW-0812">Transmembrane</keyword>
<reference evidence="3 4" key="1">
    <citation type="submission" date="2016-12" db="EMBL/GenBank/DDBJ databases">
        <title>Genome sequencing of Methylocaldum marinum.</title>
        <authorList>
            <person name="Takeuchi M."/>
            <person name="Kamagata Y."/>
            <person name="Hiraoka S."/>
            <person name="Oshima K."/>
            <person name="Hattori M."/>
            <person name="Iwasaki W."/>
        </authorList>
    </citation>
    <scope>NUCLEOTIDE SEQUENCE [LARGE SCALE GENOMIC DNA]</scope>
    <source>
        <strain evidence="3 4">S8</strain>
    </source>
</reference>
<gene>
    <name evidence="3" type="ORF">sS8_3850</name>
</gene>
<feature type="transmembrane region" description="Helical" evidence="1">
    <location>
        <begin position="377"/>
        <end position="397"/>
    </location>
</feature>
<evidence type="ECO:0000259" key="2">
    <source>
        <dbReference type="Pfam" id="PF13460"/>
    </source>
</evidence>
<organism evidence="3 4">
    <name type="scientific">Methylocaldum marinum</name>
    <dbReference type="NCBI Taxonomy" id="1432792"/>
    <lineage>
        <taxon>Bacteria</taxon>
        <taxon>Pseudomonadati</taxon>
        <taxon>Pseudomonadota</taxon>
        <taxon>Gammaproteobacteria</taxon>
        <taxon>Methylococcales</taxon>
        <taxon>Methylococcaceae</taxon>
        <taxon>Methylocaldum</taxon>
    </lineage>
</organism>
<dbReference type="Pfam" id="PF13460">
    <property type="entry name" value="NAD_binding_10"/>
    <property type="match status" value="1"/>
</dbReference>
<dbReference type="AlphaFoldDB" id="A0A250KW10"/>
<dbReference type="RefSeq" id="WP_119631075.1">
    <property type="nucleotide sequence ID" value="NZ_AP017928.1"/>
</dbReference>
<dbReference type="Proteomes" id="UP000266313">
    <property type="component" value="Chromosome"/>
</dbReference>
<evidence type="ECO:0000313" key="4">
    <source>
        <dbReference type="Proteomes" id="UP000266313"/>
    </source>
</evidence>
<keyword evidence="1" id="KW-1133">Transmembrane helix</keyword>
<dbReference type="OrthoDB" id="9776313at2"/>
<evidence type="ECO:0000256" key="1">
    <source>
        <dbReference type="SAM" id="Phobius"/>
    </source>
</evidence>
<dbReference type="InterPro" id="IPR036291">
    <property type="entry name" value="NAD(P)-bd_dom_sf"/>
</dbReference>
<dbReference type="EMBL" id="AP017928">
    <property type="protein sequence ID" value="BBA35782.1"/>
    <property type="molecule type" value="Genomic_DNA"/>
</dbReference>
<dbReference type="InterPro" id="IPR025695">
    <property type="entry name" value="DoxX-like"/>
</dbReference>
<dbReference type="InterPro" id="IPR016040">
    <property type="entry name" value="NAD(P)-bd_dom"/>
</dbReference>
<keyword evidence="4" id="KW-1185">Reference proteome</keyword>
<accession>A0A250KW10</accession>
<dbReference type="KEGG" id="mmai:sS8_3850"/>
<dbReference type="InterPro" id="IPR051207">
    <property type="entry name" value="ComplexI_NDUFA9_subunit"/>
</dbReference>
<feature type="domain" description="NAD(P)-binding" evidence="2">
    <location>
        <begin position="7"/>
        <end position="147"/>
    </location>
</feature>